<sequence length="69" mass="7784">MEKTMVMQVDSLQPMEDQRGEDIHTTACGGPHTRADRYYLNEAAACGKPNLEQKKGVKRKEQHRGTVPD</sequence>
<dbReference type="OrthoDB" id="10528183at2759"/>
<dbReference type="EMBL" id="LSYS01009367">
    <property type="protein sequence ID" value="OPJ67050.1"/>
    <property type="molecule type" value="Genomic_DNA"/>
</dbReference>
<dbReference type="Proteomes" id="UP000190648">
    <property type="component" value="Unassembled WGS sequence"/>
</dbReference>
<evidence type="ECO:0000313" key="3">
    <source>
        <dbReference type="Proteomes" id="UP000190648"/>
    </source>
</evidence>
<feature type="region of interest" description="Disordered" evidence="1">
    <location>
        <begin position="1"/>
        <end position="32"/>
    </location>
</feature>
<proteinExistence type="predicted"/>
<gene>
    <name evidence="2" type="ORF">AV530_016973</name>
</gene>
<accession>A0A1V4J4K2</accession>
<evidence type="ECO:0000313" key="2">
    <source>
        <dbReference type="EMBL" id="OPJ67050.1"/>
    </source>
</evidence>
<keyword evidence="3" id="KW-1185">Reference proteome</keyword>
<evidence type="ECO:0000256" key="1">
    <source>
        <dbReference type="SAM" id="MobiDB-lite"/>
    </source>
</evidence>
<name>A0A1V4J4K2_PATFA</name>
<comment type="caution">
    <text evidence="2">The sequence shown here is derived from an EMBL/GenBank/DDBJ whole genome shotgun (WGS) entry which is preliminary data.</text>
</comment>
<dbReference type="AlphaFoldDB" id="A0A1V4J4K2"/>
<reference evidence="2 3" key="1">
    <citation type="submission" date="2016-02" db="EMBL/GenBank/DDBJ databases">
        <title>Band-tailed pigeon sequencing and assembly.</title>
        <authorList>
            <person name="Soares A.E."/>
            <person name="Novak B.J."/>
            <person name="Rice E.S."/>
            <person name="O'Connell B."/>
            <person name="Chang D."/>
            <person name="Weber S."/>
            <person name="Shapiro B."/>
        </authorList>
    </citation>
    <scope>NUCLEOTIDE SEQUENCE [LARGE SCALE GENOMIC DNA]</scope>
    <source>
        <strain evidence="2">BTP2013</strain>
        <tissue evidence="2">Blood</tissue>
    </source>
</reference>
<protein>
    <submittedName>
        <fullName evidence="2">Uncharacterized protein</fullName>
    </submittedName>
</protein>
<organism evidence="2 3">
    <name type="scientific">Patagioenas fasciata monilis</name>
    <dbReference type="NCBI Taxonomy" id="372326"/>
    <lineage>
        <taxon>Eukaryota</taxon>
        <taxon>Metazoa</taxon>
        <taxon>Chordata</taxon>
        <taxon>Craniata</taxon>
        <taxon>Vertebrata</taxon>
        <taxon>Euteleostomi</taxon>
        <taxon>Archelosauria</taxon>
        <taxon>Archosauria</taxon>
        <taxon>Dinosauria</taxon>
        <taxon>Saurischia</taxon>
        <taxon>Theropoda</taxon>
        <taxon>Coelurosauria</taxon>
        <taxon>Aves</taxon>
        <taxon>Neognathae</taxon>
        <taxon>Neoaves</taxon>
        <taxon>Columbimorphae</taxon>
        <taxon>Columbiformes</taxon>
        <taxon>Columbidae</taxon>
        <taxon>Patagioenas</taxon>
    </lineage>
</organism>